<organism evidence="2 3">
    <name type="scientific">Ferrimonas aestuarii</name>
    <dbReference type="NCBI Taxonomy" id="2569539"/>
    <lineage>
        <taxon>Bacteria</taxon>
        <taxon>Pseudomonadati</taxon>
        <taxon>Pseudomonadota</taxon>
        <taxon>Gammaproteobacteria</taxon>
        <taxon>Alteromonadales</taxon>
        <taxon>Ferrimonadaceae</taxon>
        <taxon>Ferrimonas</taxon>
    </lineage>
</organism>
<dbReference type="EMBL" id="SWCJ01000004">
    <property type="protein sequence ID" value="TKB55975.1"/>
    <property type="molecule type" value="Genomic_DNA"/>
</dbReference>
<sequence>MNQRSLLAAFVVSASITALPTSASERPSFTPWELTVYGVQMPETSVQPDGKLEQANYGFDLSFTMPVQQGWVMTTSMDYYYTNFDGQGYNLAGYRDWDNQQDLGFGLNFVKPSKDSWTWFVGPRVHWAWANTADASDGFGYGLLAGASYPVKKNLVLGGGLGYFNDPYAVSMIPVLFIRWEINDRWTLDNPFEPGFSGRAGLELSYQLSPEWQFGFGSAYRQQRFAIDEGTVEISQPISFLRASFMQTNWHLSAFLGYRDDGDLEYHGQQNRKLDVDAESALGLSATFTF</sequence>
<gene>
    <name evidence="2" type="ORF">FCL42_07085</name>
</gene>
<evidence type="ECO:0008006" key="4">
    <source>
        <dbReference type="Google" id="ProtNLM"/>
    </source>
</evidence>
<feature type="chain" id="PRO_5020629364" description="Outer membrane protein beta-barrel domain-containing protein" evidence="1">
    <location>
        <begin position="24"/>
        <end position="290"/>
    </location>
</feature>
<evidence type="ECO:0000256" key="1">
    <source>
        <dbReference type="SAM" id="SignalP"/>
    </source>
</evidence>
<dbReference type="OrthoDB" id="190240at2"/>
<dbReference type="Proteomes" id="UP000305675">
    <property type="component" value="Unassembled WGS sequence"/>
</dbReference>
<accession>A0A4U1BNP3</accession>
<protein>
    <recommendedName>
        <fullName evidence="4">Outer membrane protein beta-barrel domain-containing protein</fullName>
    </recommendedName>
</protein>
<evidence type="ECO:0000313" key="2">
    <source>
        <dbReference type="EMBL" id="TKB55975.1"/>
    </source>
</evidence>
<proteinExistence type="predicted"/>
<dbReference type="AlphaFoldDB" id="A0A4U1BNP3"/>
<dbReference type="RefSeq" id="WP_136862704.1">
    <property type="nucleotide sequence ID" value="NZ_SWCJ01000004.1"/>
</dbReference>
<keyword evidence="1" id="KW-0732">Signal</keyword>
<dbReference type="Gene3D" id="2.40.160.20">
    <property type="match status" value="1"/>
</dbReference>
<name>A0A4U1BNP3_9GAMM</name>
<reference evidence="2 3" key="1">
    <citation type="submission" date="2019-04" db="EMBL/GenBank/DDBJ databases">
        <authorList>
            <person name="Hwang J.C."/>
        </authorList>
    </citation>
    <scope>NUCLEOTIDE SEQUENCE [LARGE SCALE GENOMIC DNA]</scope>
    <source>
        <strain evidence="2 3">IMCC35002</strain>
    </source>
</reference>
<evidence type="ECO:0000313" key="3">
    <source>
        <dbReference type="Proteomes" id="UP000305675"/>
    </source>
</evidence>
<comment type="caution">
    <text evidence="2">The sequence shown here is derived from an EMBL/GenBank/DDBJ whole genome shotgun (WGS) entry which is preliminary data.</text>
</comment>
<keyword evidence="3" id="KW-1185">Reference proteome</keyword>
<feature type="signal peptide" evidence="1">
    <location>
        <begin position="1"/>
        <end position="23"/>
    </location>
</feature>